<proteinExistence type="predicted"/>
<dbReference type="AlphaFoldDB" id="A0A1X6ZIV9"/>
<protein>
    <recommendedName>
        <fullName evidence="5">VWA-like domain-containing protein</fullName>
    </recommendedName>
</protein>
<sequence>MIHSSRARTALGHLGEVDPGLATLALWCTHRDDPGPTRTEGETIRYGPGFDTRPVAEQVGIAAHHVLHVALRHGPRADAMADRIGSAFDPALYALAADAIVNDTLTSAGHTLPRPRVSLVELLDEIGEATGTPAAALAEWDADRLALRLHHDAGTMRRAGDYGAARAFVSDLAPGQGGTAHQDAETWAGHLERALSVGRGAGSGIGAVLGRLADSAPPRIAWERRLRRLLARALIEAPRPTWRRPSGRWAAADALARGEGREGPPVAPGRQRMTEAPRVVAAIDTSSSVDTQMLGLFAAELRGVARRSGAETWVLGFDDDVHFEEKLAPGAAGLPDLVEMRTGGGTDFGPLMARCRTLGPSVVVVMTDLDAPLGPPPRFPVVWVTPRGAPEAPFGAQLFVS</sequence>
<evidence type="ECO:0000259" key="1">
    <source>
        <dbReference type="Pfam" id="PF09967"/>
    </source>
</evidence>
<evidence type="ECO:0000313" key="4">
    <source>
        <dbReference type="Proteomes" id="UP000193570"/>
    </source>
</evidence>
<reference evidence="3 4" key="1">
    <citation type="submission" date="2017-03" db="EMBL/GenBank/DDBJ databases">
        <authorList>
            <person name="Afonso C.L."/>
            <person name="Miller P.J."/>
            <person name="Scott M.A."/>
            <person name="Spackman E."/>
            <person name="Goraichik I."/>
            <person name="Dimitrov K.M."/>
            <person name="Suarez D.L."/>
            <person name="Swayne D.E."/>
        </authorList>
    </citation>
    <scope>NUCLEOTIDE SEQUENCE [LARGE SCALE GENOMIC DNA]</scope>
    <source>
        <strain evidence="3 4">CECT 8625</strain>
    </source>
</reference>
<evidence type="ECO:0008006" key="5">
    <source>
        <dbReference type="Google" id="ProtNLM"/>
    </source>
</evidence>
<dbReference type="Pfam" id="PF13203">
    <property type="entry name" value="DUF2201_N"/>
    <property type="match status" value="1"/>
</dbReference>
<accession>A0A1X6ZIV9</accession>
<feature type="domain" description="Putative metallopeptidase" evidence="2">
    <location>
        <begin position="3"/>
        <end position="270"/>
    </location>
</feature>
<dbReference type="RefSeq" id="WP_085792291.1">
    <property type="nucleotide sequence ID" value="NZ_FWFK01000004.1"/>
</dbReference>
<feature type="domain" description="VWA-like" evidence="1">
    <location>
        <begin position="279"/>
        <end position="398"/>
    </location>
</feature>
<dbReference type="Pfam" id="PF09967">
    <property type="entry name" value="DUF2201"/>
    <property type="match status" value="1"/>
</dbReference>
<dbReference type="PANTHER" id="PTHR38730">
    <property type="entry name" value="SLL7028 PROTEIN"/>
    <property type="match status" value="1"/>
</dbReference>
<dbReference type="EMBL" id="FWFK01000004">
    <property type="protein sequence ID" value="SLN52112.1"/>
    <property type="molecule type" value="Genomic_DNA"/>
</dbReference>
<evidence type="ECO:0000313" key="3">
    <source>
        <dbReference type="EMBL" id="SLN52112.1"/>
    </source>
</evidence>
<dbReference type="SUPFAM" id="SSF53300">
    <property type="entry name" value="vWA-like"/>
    <property type="match status" value="1"/>
</dbReference>
<dbReference type="InterPro" id="IPR018698">
    <property type="entry name" value="VWA-like_dom"/>
</dbReference>
<name>A0A1X6ZIV9_9RHOB</name>
<gene>
    <name evidence="3" type="ORF">ROJ8625_02618</name>
</gene>
<organism evidence="3 4">
    <name type="scientific">Roseivivax jejudonensis</name>
    <dbReference type="NCBI Taxonomy" id="1529041"/>
    <lineage>
        <taxon>Bacteria</taxon>
        <taxon>Pseudomonadati</taxon>
        <taxon>Pseudomonadota</taxon>
        <taxon>Alphaproteobacteria</taxon>
        <taxon>Rhodobacterales</taxon>
        <taxon>Roseobacteraceae</taxon>
        <taxon>Roseivivax</taxon>
    </lineage>
</organism>
<evidence type="ECO:0000259" key="2">
    <source>
        <dbReference type="Pfam" id="PF13203"/>
    </source>
</evidence>
<dbReference type="InterPro" id="IPR025154">
    <property type="entry name" value="Put_metallopeptidase_dom"/>
</dbReference>
<dbReference type="InterPro" id="IPR036465">
    <property type="entry name" value="vWFA_dom_sf"/>
</dbReference>
<dbReference type="OrthoDB" id="9761650at2"/>
<dbReference type="PANTHER" id="PTHR38730:SF1">
    <property type="entry name" value="SLL7028 PROTEIN"/>
    <property type="match status" value="1"/>
</dbReference>
<dbReference type="Proteomes" id="UP000193570">
    <property type="component" value="Unassembled WGS sequence"/>
</dbReference>
<keyword evidence="4" id="KW-1185">Reference proteome</keyword>